<dbReference type="SUPFAM" id="SSF160544">
    <property type="entry name" value="EscU C-terminal domain-like"/>
    <property type="match status" value="1"/>
</dbReference>
<name>A0A2N5Z9J6_MUIH1</name>
<organism evidence="1 2">
    <name type="scientific">Muiribacterium halophilum</name>
    <dbReference type="NCBI Taxonomy" id="2053465"/>
    <lineage>
        <taxon>Bacteria</taxon>
        <taxon>Candidatus Muiribacteriota</taxon>
        <taxon>Candidatus Muiribacteriia</taxon>
        <taxon>Candidatus Muiribacteriales</taxon>
        <taxon>Candidatus Muiribacteriaceae</taxon>
        <taxon>Candidatus Muiribacterium</taxon>
    </lineage>
</organism>
<gene>
    <name evidence="1" type="ORF">C0601_13220</name>
</gene>
<evidence type="ECO:0000313" key="1">
    <source>
        <dbReference type="EMBL" id="PLX15335.1"/>
    </source>
</evidence>
<accession>A0A2N5Z9J6</accession>
<dbReference type="InterPro" id="IPR006135">
    <property type="entry name" value="T3SS_substrate_exporter"/>
</dbReference>
<dbReference type="Pfam" id="PF01312">
    <property type="entry name" value="Bac_export_2"/>
    <property type="match status" value="1"/>
</dbReference>
<proteinExistence type="predicted"/>
<dbReference type="EMBL" id="PKTG01000141">
    <property type="protein sequence ID" value="PLX15335.1"/>
    <property type="molecule type" value="Genomic_DNA"/>
</dbReference>
<comment type="caution">
    <text evidence="1">The sequence shown here is derived from an EMBL/GenBank/DDBJ whole genome shotgun (WGS) entry which is preliminary data.</text>
</comment>
<protein>
    <recommendedName>
        <fullName evidence="3">Flagellar biosynthesis protein FlhB</fullName>
    </recommendedName>
</protein>
<dbReference type="PANTHER" id="PTHR30531">
    <property type="entry name" value="FLAGELLAR BIOSYNTHETIC PROTEIN FLHB"/>
    <property type="match status" value="1"/>
</dbReference>
<dbReference type="InterPro" id="IPR029025">
    <property type="entry name" value="T3SS_substrate_exporter_C"/>
</dbReference>
<dbReference type="AlphaFoldDB" id="A0A2N5Z9J6"/>
<dbReference type="Gene3D" id="3.40.1690.10">
    <property type="entry name" value="secretion proteins EscU"/>
    <property type="match status" value="1"/>
</dbReference>
<evidence type="ECO:0000313" key="2">
    <source>
        <dbReference type="Proteomes" id="UP000234857"/>
    </source>
</evidence>
<sequence>MKKAVAVKYKPKKKSDAPKVVAKGQGTVAEKIIKKAKELGIYTYEDQDAVEILSKINLGDEIPGELFETVAEILVFAYKMNKKYPEYIREKMK</sequence>
<dbReference type="Proteomes" id="UP000234857">
    <property type="component" value="Unassembled WGS sequence"/>
</dbReference>
<reference evidence="1 2" key="1">
    <citation type="submission" date="2017-11" db="EMBL/GenBank/DDBJ databases">
        <title>Genome-resolved metagenomics identifies genetic mobility, metabolic interactions, and unexpected diversity in perchlorate-reducing communities.</title>
        <authorList>
            <person name="Barnum T.P."/>
            <person name="Figueroa I.A."/>
            <person name="Carlstrom C.I."/>
            <person name="Lucas L.N."/>
            <person name="Engelbrektson A.L."/>
            <person name="Coates J.D."/>
        </authorList>
    </citation>
    <scope>NUCLEOTIDE SEQUENCE [LARGE SCALE GENOMIC DNA]</scope>
    <source>
        <strain evidence="1">BM706</strain>
    </source>
</reference>
<dbReference type="GO" id="GO:0005886">
    <property type="term" value="C:plasma membrane"/>
    <property type="evidence" value="ECO:0007669"/>
    <property type="project" value="TreeGrafter"/>
</dbReference>
<dbReference type="PANTHER" id="PTHR30531:SF12">
    <property type="entry name" value="FLAGELLAR BIOSYNTHETIC PROTEIN FLHB"/>
    <property type="match status" value="1"/>
</dbReference>
<dbReference type="GO" id="GO:0009306">
    <property type="term" value="P:protein secretion"/>
    <property type="evidence" value="ECO:0007669"/>
    <property type="project" value="InterPro"/>
</dbReference>
<evidence type="ECO:0008006" key="3">
    <source>
        <dbReference type="Google" id="ProtNLM"/>
    </source>
</evidence>